<dbReference type="PANTHER" id="PTHR47843">
    <property type="entry name" value="BTB DOMAIN-CONTAINING PROTEIN-RELATED"/>
    <property type="match status" value="1"/>
</dbReference>
<dbReference type="InterPro" id="IPR000210">
    <property type="entry name" value="BTB/POZ_dom"/>
</dbReference>
<proteinExistence type="predicted"/>
<feature type="domain" description="BTB" evidence="1">
    <location>
        <begin position="87"/>
        <end position="153"/>
    </location>
</feature>
<dbReference type="CDD" id="cd18186">
    <property type="entry name" value="BTB_POZ_ZBTB_KLHL-like"/>
    <property type="match status" value="1"/>
</dbReference>
<dbReference type="PROSITE" id="PS50097">
    <property type="entry name" value="BTB"/>
    <property type="match status" value="1"/>
</dbReference>
<evidence type="ECO:0000313" key="2">
    <source>
        <dbReference type="EMBL" id="KAJ5438607.1"/>
    </source>
</evidence>
<evidence type="ECO:0000313" key="3">
    <source>
        <dbReference type="Proteomes" id="UP001213681"/>
    </source>
</evidence>
<dbReference type="Pfam" id="PF00651">
    <property type="entry name" value="BTB"/>
    <property type="match status" value="1"/>
</dbReference>
<reference evidence="2" key="1">
    <citation type="submission" date="2022-12" db="EMBL/GenBank/DDBJ databases">
        <authorList>
            <person name="Petersen C."/>
        </authorList>
    </citation>
    <scope>NUCLEOTIDE SEQUENCE</scope>
    <source>
        <strain evidence="2">IBT 16125</strain>
    </source>
</reference>
<organism evidence="2 3">
    <name type="scientific">Penicillium daleae</name>
    <dbReference type="NCBI Taxonomy" id="63821"/>
    <lineage>
        <taxon>Eukaryota</taxon>
        <taxon>Fungi</taxon>
        <taxon>Dikarya</taxon>
        <taxon>Ascomycota</taxon>
        <taxon>Pezizomycotina</taxon>
        <taxon>Eurotiomycetes</taxon>
        <taxon>Eurotiomycetidae</taxon>
        <taxon>Eurotiales</taxon>
        <taxon>Aspergillaceae</taxon>
        <taxon>Penicillium</taxon>
    </lineage>
</organism>
<dbReference type="GeneID" id="81603230"/>
<keyword evidence="3" id="KW-1185">Reference proteome</keyword>
<dbReference type="Proteomes" id="UP001213681">
    <property type="component" value="Unassembled WGS sequence"/>
</dbReference>
<gene>
    <name evidence="2" type="ORF">N7458_009605</name>
</gene>
<protein>
    <recommendedName>
        <fullName evidence="1">BTB domain-containing protein</fullName>
    </recommendedName>
</protein>
<dbReference type="AlphaFoldDB" id="A0AAD6BYZ8"/>
<comment type="caution">
    <text evidence="2">The sequence shown here is derived from an EMBL/GenBank/DDBJ whole genome shotgun (WGS) entry which is preliminary data.</text>
</comment>
<accession>A0AAD6BYZ8</accession>
<dbReference type="SUPFAM" id="SSF54695">
    <property type="entry name" value="POZ domain"/>
    <property type="match status" value="1"/>
</dbReference>
<reference evidence="2" key="2">
    <citation type="journal article" date="2023" name="IMA Fungus">
        <title>Comparative genomic study of the Penicillium genus elucidates a diverse pangenome and 15 lateral gene transfer events.</title>
        <authorList>
            <person name="Petersen C."/>
            <person name="Sorensen T."/>
            <person name="Nielsen M.R."/>
            <person name="Sondergaard T.E."/>
            <person name="Sorensen J.L."/>
            <person name="Fitzpatrick D.A."/>
            <person name="Frisvad J.C."/>
            <person name="Nielsen K.L."/>
        </authorList>
    </citation>
    <scope>NUCLEOTIDE SEQUENCE</scope>
    <source>
        <strain evidence="2">IBT 16125</strain>
    </source>
</reference>
<name>A0AAD6BYZ8_9EURO</name>
<evidence type="ECO:0000259" key="1">
    <source>
        <dbReference type="PROSITE" id="PS50097"/>
    </source>
</evidence>
<dbReference type="RefSeq" id="XP_056761836.1">
    <property type="nucleotide sequence ID" value="XM_056912987.1"/>
</dbReference>
<dbReference type="Gene3D" id="3.30.710.10">
    <property type="entry name" value="Potassium Channel Kv1.1, Chain A"/>
    <property type="match status" value="1"/>
</dbReference>
<dbReference type="InterPro" id="IPR011333">
    <property type="entry name" value="SKP1/BTB/POZ_sf"/>
</dbReference>
<sequence length="372" mass="43346">MSFFVPRNPFTPPNYTLTTSPAITSPFSNPNSVGFPTLPWQWWTRPVTSPWGKHWAQRLSDASIVNSMNAQMIQKHADESFSFPRERDVKIICGDYVFFANKSVICHHSRYFKAAFHGKFRESCGSLTLTDKDAILVEKVLQYLYTGNYTLDPDNKDTGAIDSDDSEFSDFDGKSKVPLWKRAMKKRKIITARTIRHFFTGEARVKKRAKSKKRTPLYDQLFHSDAYFHLRMYAEADYFMIDELKVKAEAEFCKAFQSLLTDELISKKEYEAEFIISKIIRELYSRRGHYGVLREMVLELMLNNMPSLRETIFMSPMEGCFFLSLHPEFATDLCWGMMEKAFPSDTPTYYPTLMPEQFAAWERRCKEATGRF</sequence>
<dbReference type="EMBL" id="JAPVEA010000008">
    <property type="protein sequence ID" value="KAJ5438607.1"/>
    <property type="molecule type" value="Genomic_DNA"/>
</dbReference>
<dbReference type="SMART" id="SM00225">
    <property type="entry name" value="BTB"/>
    <property type="match status" value="1"/>
</dbReference>
<dbReference type="PANTHER" id="PTHR47843:SF5">
    <property type="entry name" value="BTB_POZ DOMAIN PROTEIN"/>
    <property type="match status" value="1"/>
</dbReference>